<feature type="compositionally biased region" description="Pro residues" evidence="1">
    <location>
        <begin position="289"/>
        <end position="302"/>
    </location>
</feature>
<proteinExistence type="predicted"/>
<accession>A0AAD9K7X8</accession>
<dbReference type="AlphaFoldDB" id="A0AAD9K7X8"/>
<reference evidence="4" key="1">
    <citation type="journal article" date="2023" name="Mol. Biol. Evol.">
        <title>Third-Generation Sequencing Reveals the Adaptive Role of the Epigenome in Three Deep-Sea Polychaetes.</title>
        <authorList>
            <person name="Perez M."/>
            <person name="Aroh O."/>
            <person name="Sun Y."/>
            <person name="Lan Y."/>
            <person name="Juniper S.K."/>
            <person name="Young C.R."/>
            <person name="Angers B."/>
            <person name="Qian P.Y."/>
        </authorList>
    </citation>
    <scope>NUCLEOTIDE SEQUENCE</scope>
    <source>
        <strain evidence="4">P08H-3</strain>
    </source>
</reference>
<feature type="signal peptide" evidence="3">
    <location>
        <begin position="1"/>
        <end position="17"/>
    </location>
</feature>
<gene>
    <name evidence="4" type="ORF">LSH36_40g17032</name>
</gene>
<feature type="transmembrane region" description="Helical" evidence="2">
    <location>
        <begin position="223"/>
        <end position="249"/>
    </location>
</feature>
<feature type="region of interest" description="Disordered" evidence="1">
    <location>
        <begin position="269"/>
        <end position="302"/>
    </location>
</feature>
<evidence type="ECO:0000313" key="5">
    <source>
        <dbReference type="Proteomes" id="UP001208570"/>
    </source>
</evidence>
<keyword evidence="2" id="KW-1133">Transmembrane helix</keyword>
<dbReference type="Gene3D" id="2.20.100.10">
    <property type="entry name" value="Thrombospondin type-1 (TSP1) repeat"/>
    <property type="match status" value="1"/>
</dbReference>
<comment type="caution">
    <text evidence="4">The sequence shown here is derived from an EMBL/GenBank/DDBJ whole genome shotgun (WGS) entry which is preliminary data.</text>
</comment>
<dbReference type="Proteomes" id="UP001208570">
    <property type="component" value="Unassembled WGS sequence"/>
</dbReference>
<protein>
    <submittedName>
        <fullName evidence="4">Uncharacterized protein</fullName>
    </submittedName>
</protein>
<keyword evidence="2" id="KW-0812">Transmembrane</keyword>
<dbReference type="SUPFAM" id="SSF82895">
    <property type="entry name" value="TSP-1 type 1 repeat"/>
    <property type="match status" value="1"/>
</dbReference>
<keyword evidence="3" id="KW-0732">Signal</keyword>
<evidence type="ECO:0000256" key="3">
    <source>
        <dbReference type="SAM" id="SignalP"/>
    </source>
</evidence>
<evidence type="ECO:0000313" key="4">
    <source>
        <dbReference type="EMBL" id="KAK2166317.1"/>
    </source>
</evidence>
<evidence type="ECO:0000256" key="1">
    <source>
        <dbReference type="SAM" id="MobiDB-lite"/>
    </source>
</evidence>
<keyword evidence="2" id="KW-0472">Membrane</keyword>
<sequence>MLILLKLTISEAVYVWTEWSNEAKCIRSCSKPSGTAVYRRKCMKCDGNPCKPADDLYCDGHSDKNELCYVGTQCTGKGTYRGEWTEWSTLQMCPSLDGSCSDKTKISFRRCVLPAAFRSRLMIFRCPEESLTTKVDRCPCEMSVWSEWSEWTICSPPGNGTRTRERVCIRRNSIVCRGVALEESVCPTGVVFSAMGHPRIRKVRRPEYGDEEYIPKRKPPTIWIGPTVGGSTGTILLICCCCIVVLCLCRRKKRDDEVSKARLLPQPQYVMAPGQPLPPGAYAQAPVYHTPPPPPRPPPIQR</sequence>
<dbReference type="InterPro" id="IPR036383">
    <property type="entry name" value="TSP1_rpt_sf"/>
</dbReference>
<keyword evidence="5" id="KW-1185">Reference proteome</keyword>
<evidence type="ECO:0000256" key="2">
    <source>
        <dbReference type="SAM" id="Phobius"/>
    </source>
</evidence>
<name>A0AAD9K7X8_9ANNE</name>
<dbReference type="PROSITE" id="PS50092">
    <property type="entry name" value="TSP1"/>
    <property type="match status" value="1"/>
</dbReference>
<dbReference type="InterPro" id="IPR000884">
    <property type="entry name" value="TSP1_rpt"/>
</dbReference>
<organism evidence="4 5">
    <name type="scientific">Paralvinella palmiformis</name>
    <dbReference type="NCBI Taxonomy" id="53620"/>
    <lineage>
        <taxon>Eukaryota</taxon>
        <taxon>Metazoa</taxon>
        <taxon>Spiralia</taxon>
        <taxon>Lophotrochozoa</taxon>
        <taxon>Annelida</taxon>
        <taxon>Polychaeta</taxon>
        <taxon>Sedentaria</taxon>
        <taxon>Canalipalpata</taxon>
        <taxon>Terebellida</taxon>
        <taxon>Terebelliformia</taxon>
        <taxon>Alvinellidae</taxon>
        <taxon>Paralvinella</taxon>
    </lineage>
</organism>
<feature type="chain" id="PRO_5042083031" evidence="3">
    <location>
        <begin position="18"/>
        <end position="302"/>
    </location>
</feature>
<dbReference type="EMBL" id="JAODUP010000040">
    <property type="protein sequence ID" value="KAK2166317.1"/>
    <property type="molecule type" value="Genomic_DNA"/>
</dbReference>
<dbReference type="Pfam" id="PF00090">
    <property type="entry name" value="TSP_1"/>
    <property type="match status" value="1"/>
</dbReference>